<keyword evidence="3 7" id="KW-0347">Helicase</keyword>
<dbReference type="InterPro" id="IPR044742">
    <property type="entry name" value="DEAD/DEAH_RhlB"/>
</dbReference>
<dbReference type="SMART" id="SM00487">
    <property type="entry name" value="DEXDc"/>
    <property type="match status" value="1"/>
</dbReference>
<dbReference type="CDD" id="cd18787">
    <property type="entry name" value="SF2_C_DEAD"/>
    <property type="match status" value="1"/>
</dbReference>
<name>A0A7X2IZG9_9BACI</name>
<dbReference type="EMBL" id="WKKI01000016">
    <property type="protein sequence ID" value="MRX72444.1"/>
    <property type="molecule type" value="Genomic_DNA"/>
</dbReference>
<dbReference type="AlphaFoldDB" id="A0A7X2IZG9"/>
<evidence type="ECO:0000256" key="3">
    <source>
        <dbReference type="ARBA" id="ARBA00022806"/>
    </source>
</evidence>
<dbReference type="SMART" id="SM00490">
    <property type="entry name" value="HELICc"/>
    <property type="match status" value="1"/>
</dbReference>
<dbReference type="InterPro" id="IPR050547">
    <property type="entry name" value="DEAD_box_RNA_helicases"/>
</dbReference>
<dbReference type="GO" id="GO:0009409">
    <property type="term" value="P:response to cold"/>
    <property type="evidence" value="ECO:0007669"/>
    <property type="project" value="TreeGrafter"/>
</dbReference>
<keyword evidence="8" id="KW-1185">Reference proteome</keyword>
<dbReference type="PROSITE" id="PS51194">
    <property type="entry name" value="HELICASE_CTER"/>
    <property type="match status" value="1"/>
</dbReference>
<dbReference type="GO" id="GO:0033592">
    <property type="term" value="F:RNA strand annealing activity"/>
    <property type="evidence" value="ECO:0007669"/>
    <property type="project" value="TreeGrafter"/>
</dbReference>
<dbReference type="GO" id="GO:0005829">
    <property type="term" value="C:cytosol"/>
    <property type="evidence" value="ECO:0007669"/>
    <property type="project" value="TreeGrafter"/>
</dbReference>
<dbReference type="GO" id="GO:0003724">
    <property type="term" value="F:RNA helicase activity"/>
    <property type="evidence" value="ECO:0007669"/>
    <property type="project" value="TreeGrafter"/>
</dbReference>
<dbReference type="PANTHER" id="PTHR47963:SF7">
    <property type="entry name" value="ATP-DEPENDENT RNA HELICASE YFML-RELATED"/>
    <property type="match status" value="1"/>
</dbReference>
<evidence type="ECO:0000259" key="6">
    <source>
        <dbReference type="PROSITE" id="PS51194"/>
    </source>
</evidence>
<dbReference type="PANTHER" id="PTHR47963">
    <property type="entry name" value="DEAD-BOX ATP-DEPENDENT RNA HELICASE 47, MITOCHONDRIAL"/>
    <property type="match status" value="1"/>
</dbReference>
<dbReference type="SUPFAM" id="SSF52540">
    <property type="entry name" value="P-loop containing nucleoside triphosphate hydrolases"/>
    <property type="match status" value="1"/>
</dbReference>
<keyword evidence="4" id="KW-0067">ATP-binding</keyword>
<comment type="caution">
    <text evidence="7">The sequence shown here is derived from an EMBL/GenBank/DDBJ whole genome shotgun (WGS) entry which is preliminary data.</text>
</comment>
<evidence type="ECO:0000313" key="7">
    <source>
        <dbReference type="EMBL" id="MRX72444.1"/>
    </source>
</evidence>
<dbReference type="InterPro" id="IPR011545">
    <property type="entry name" value="DEAD/DEAH_box_helicase_dom"/>
</dbReference>
<dbReference type="InterPro" id="IPR027417">
    <property type="entry name" value="P-loop_NTPase"/>
</dbReference>
<evidence type="ECO:0000256" key="1">
    <source>
        <dbReference type="ARBA" id="ARBA00022741"/>
    </source>
</evidence>
<dbReference type="CDD" id="cd00268">
    <property type="entry name" value="DEADc"/>
    <property type="match status" value="1"/>
</dbReference>
<organism evidence="7 8">
    <name type="scientific">Metabacillus lacus</name>
    <dbReference type="NCBI Taxonomy" id="1983721"/>
    <lineage>
        <taxon>Bacteria</taxon>
        <taxon>Bacillati</taxon>
        <taxon>Bacillota</taxon>
        <taxon>Bacilli</taxon>
        <taxon>Bacillales</taxon>
        <taxon>Bacillaceae</taxon>
        <taxon>Metabacillus</taxon>
    </lineage>
</organism>
<dbReference type="Gene3D" id="3.40.50.300">
    <property type="entry name" value="P-loop containing nucleotide triphosphate hydrolases"/>
    <property type="match status" value="2"/>
</dbReference>
<keyword evidence="1" id="KW-0547">Nucleotide-binding</keyword>
<feature type="domain" description="Helicase C-terminal" evidence="6">
    <location>
        <begin position="226"/>
        <end position="370"/>
    </location>
</feature>
<dbReference type="Proteomes" id="UP000448867">
    <property type="component" value="Unassembled WGS sequence"/>
</dbReference>
<evidence type="ECO:0000256" key="4">
    <source>
        <dbReference type="ARBA" id="ARBA00022840"/>
    </source>
</evidence>
<accession>A0A7X2IZG9</accession>
<proteinExistence type="predicted"/>
<evidence type="ECO:0000259" key="5">
    <source>
        <dbReference type="PROSITE" id="PS51192"/>
    </source>
</evidence>
<dbReference type="Pfam" id="PF00271">
    <property type="entry name" value="Helicase_C"/>
    <property type="match status" value="1"/>
</dbReference>
<evidence type="ECO:0000313" key="8">
    <source>
        <dbReference type="Proteomes" id="UP000448867"/>
    </source>
</evidence>
<dbReference type="InterPro" id="IPR014001">
    <property type="entry name" value="Helicase_ATP-bd"/>
</dbReference>
<dbReference type="InterPro" id="IPR001650">
    <property type="entry name" value="Helicase_C-like"/>
</dbReference>
<dbReference type="GO" id="GO:0005840">
    <property type="term" value="C:ribosome"/>
    <property type="evidence" value="ECO:0007669"/>
    <property type="project" value="TreeGrafter"/>
</dbReference>
<feature type="domain" description="Helicase ATP-binding" evidence="5">
    <location>
        <begin position="30"/>
        <end position="200"/>
    </location>
</feature>
<sequence>MDVNTMKPFIKTAWEKAGFEDATDIQNAAVPVILAGRDVLAESPTGTGKTLAYLLPLLNKIDAEKKHIQAVILASSHELVMQILQELQKWSEGSGIASASFIGGANMKRQLDKLKKRPQVVVGTPGRISELIKNKKLKMHEVKTIVLDEADSLLVPEHSNTVKGIIKSTLNDRQLLLFSATLPEKTHSEALQLMKDPEVITVERKEADRGNVEHIYFVAEARDKIVILDKLIKTQNMKALAFIKDIGELSVLSSKLEYKGLENGVLHSESKKADREAALRNFRSGKSNLLLASDVAARGLDIQGLENVIHYDLAKDTDQYVHRSGRTGRQGAKGRVISIVTEREERELKKLAKELGITVHKKQMYKAEIVDAQ</sequence>
<gene>
    <name evidence="7" type="ORF">GJU40_09835</name>
</gene>
<dbReference type="PROSITE" id="PS51192">
    <property type="entry name" value="HELICASE_ATP_BIND_1"/>
    <property type="match status" value="1"/>
</dbReference>
<dbReference type="RefSeq" id="WP_154307608.1">
    <property type="nucleotide sequence ID" value="NZ_WKKI01000016.1"/>
</dbReference>
<dbReference type="GO" id="GO:0016787">
    <property type="term" value="F:hydrolase activity"/>
    <property type="evidence" value="ECO:0007669"/>
    <property type="project" value="UniProtKB-KW"/>
</dbReference>
<keyword evidence="2" id="KW-0378">Hydrolase</keyword>
<dbReference type="GO" id="GO:0005524">
    <property type="term" value="F:ATP binding"/>
    <property type="evidence" value="ECO:0007669"/>
    <property type="project" value="UniProtKB-KW"/>
</dbReference>
<reference evidence="7 8" key="1">
    <citation type="submission" date="2019-11" db="EMBL/GenBank/DDBJ databases">
        <title>Bacillus lacus genome.</title>
        <authorList>
            <person name="Allen C.J."/>
            <person name="Newman J.D."/>
        </authorList>
    </citation>
    <scope>NUCLEOTIDE SEQUENCE [LARGE SCALE GENOMIC DNA]</scope>
    <source>
        <strain evidence="7 8">KCTC 33946</strain>
    </source>
</reference>
<protein>
    <submittedName>
        <fullName evidence="7">DEAD/DEAH box helicase</fullName>
    </submittedName>
</protein>
<evidence type="ECO:0000256" key="2">
    <source>
        <dbReference type="ARBA" id="ARBA00022801"/>
    </source>
</evidence>
<dbReference type="Pfam" id="PF00270">
    <property type="entry name" value="DEAD"/>
    <property type="match status" value="1"/>
</dbReference>
<dbReference type="OrthoDB" id="9805696at2"/>